<feature type="compositionally biased region" description="Polar residues" evidence="4">
    <location>
        <begin position="8"/>
        <end position="20"/>
    </location>
</feature>
<reference evidence="6 7" key="1">
    <citation type="journal article" date="2015" name="Fungal Genet. Biol.">
        <title>Evolution of novel wood decay mechanisms in Agaricales revealed by the genome sequences of Fistulina hepatica and Cylindrobasidium torrendii.</title>
        <authorList>
            <person name="Floudas D."/>
            <person name="Held B.W."/>
            <person name="Riley R."/>
            <person name="Nagy L.G."/>
            <person name="Koehler G."/>
            <person name="Ransdell A.S."/>
            <person name="Younus H."/>
            <person name="Chow J."/>
            <person name="Chiniquy J."/>
            <person name="Lipzen A."/>
            <person name="Tritt A."/>
            <person name="Sun H."/>
            <person name="Haridas S."/>
            <person name="LaButti K."/>
            <person name="Ohm R.A."/>
            <person name="Kues U."/>
            <person name="Blanchette R.A."/>
            <person name="Grigoriev I.V."/>
            <person name="Minto R.E."/>
            <person name="Hibbett D.S."/>
        </authorList>
    </citation>
    <scope>NUCLEOTIDE SEQUENCE [LARGE SCALE GENOMIC DNA]</scope>
    <source>
        <strain evidence="6 7">FP15055 ss-10</strain>
    </source>
</reference>
<dbReference type="STRING" id="1314674.A0A0D7BN61"/>
<dbReference type="Gene3D" id="1.20.5.170">
    <property type="match status" value="1"/>
</dbReference>
<feature type="region of interest" description="Disordered" evidence="4">
    <location>
        <begin position="418"/>
        <end position="448"/>
    </location>
</feature>
<evidence type="ECO:0000256" key="4">
    <source>
        <dbReference type="SAM" id="MobiDB-lite"/>
    </source>
</evidence>
<dbReference type="GO" id="GO:0090575">
    <property type="term" value="C:RNA polymerase II transcription regulator complex"/>
    <property type="evidence" value="ECO:0007669"/>
    <property type="project" value="TreeGrafter"/>
</dbReference>
<dbReference type="InterPro" id="IPR046347">
    <property type="entry name" value="bZIP_sf"/>
</dbReference>
<name>A0A0D7BN61_9AGAR</name>
<feature type="compositionally biased region" description="Low complexity" evidence="4">
    <location>
        <begin position="318"/>
        <end position="330"/>
    </location>
</feature>
<dbReference type="Proteomes" id="UP000054007">
    <property type="component" value="Unassembled WGS sequence"/>
</dbReference>
<dbReference type="PANTHER" id="PTHR40621">
    <property type="entry name" value="TRANSCRIPTION FACTOR KAPC-RELATED"/>
    <property type="match status" value="1"/>
</dbReference>
<feature type="region of interest" description="Disordered" evidence="4">
    <location>
        <begin position="184"/>
        <end position="246"/>
    </location>
</feature>
<dbReference type="SUPFAM" id="SSF57959">
    <property type="entry name" value="Leucine zipper domain"/>
    <property type="match status" value="1"/>
</dbReference>
<dbReference type="EMBL" id="KN880452">
    <property type="protein sequence ID" value="KIY71614.1"/>
    <property type="molecule type" value="Genomic_DNA"/>
</dbReference>
<feature type="domain" description="BZIP" evidence="5">
    <location>
        <begin position="25"/>
        <end position="39"/>
    </location>
</feature>
<feature type="region of interest" description="Disordered" evidence="4">
    <location>
        <begin position="1"/>
        <end position="37"/>
    </location>
</feature>
<dbReference type="GO" id="GO:0000976">
    <property type="term" value="F:transcription cis-regulatory region binding"/>
    <property type="evidence" value="ECO:0007669"/>
    <property type="project" value="InterPro"/>
</dbReference>
<keyword evidence="7" id="KW-1185">Reference proteome</keyword>
<protein>
    <recommendedName>
        <fullName evidence="5">BZIP domain-containing protein</fullName>
    </recommendedName>
</protein>
<organism evidence="6 7">
    <name type="scientific">Cylindrobasidium torrendii FP15055 ss-10</name>
    <dbReference type="NCBI Taxonomy" id="1314674"/>
    <lineage>
        <taxon>Eukaryota</taxon>
        <taxon>Fungi</taxon>
        <taxon>Dikarya</taxon>
        <taxon>Basidiomycota</taxon>
        <taxon>Agaricomycotina</taxon>
        <taxon>Agaricomycetes</taxon>
        <taxon>Agaricomycetidae</taxon>
        <taxon>Agaricales</taxon>
        <taxon>Marasmiineae</taxon>
        <taxon>Physalacriaceae</taxon>
        <taxon>Cylindrobasidium</taxon>
    </lineage>
</organism>
<dbReference type="InterPro" id="IPR050936">
    <property type="entry name" value="AP-1-like"/>
</dbReference>
<evidence type="ECO:0000256" key="3">
    <source>
        <dbReference type="SAM" id="Coils"/>
    </source>
</evidence>
<dbReference type="PANTHER" id="PTHR40621:SF6">
    <property type="entry name" value="AP-1-LIKE TRANSCRIPTION FACTOR YAP1-RELATED"/>
    <property type="match status" value="1"/>
</dbReference>
<gene>
    <name evidence="6" type="ORF">CYLTODRAFT_418679</name>
</gene>
<feature type="region of interest" description="Disordered" evidence="4">
    <location>
        <begin position="141"/>
        <end position="169"/>
    </location>
</feature>
<dbReference type="PROSITE" id="PS00036">
    <property type="entry name" value="BZIP_BASIC"/>
    <property type="match status" value="1"/>
</dbReference>
<feature type="coiled-coil region" evidence="3">
    <location>
        <begin position="44"/>
        <end position="85"/>
    </location>
</feature>
<dbReference type="InterPro" id="IPR004827">
    <property type="entry name" value="bZIP"/>
</dbReference>
<keyword evidence="2" id="KW-0539">Nucleus</keyword>
<comment type="subcellular location">
    <subcellularLocation>
        <location evidence="1">Nucleus</location>
    </subcellularLocation>
</comment>
<dbReference type="GO" id="GO:0001228">
    <property type="term" value="F:DNA-binding transcription activator activity, RNA polymerase II-specific"/>
    <property type="evidence" value="ECO:0007669"/>
    <property type="project" value="TreeGrafter"/>
</dbReference>
<accession>A0A0D7BN61</accession>
<dbReference type="AlphaFoldDB" id="A0A0D7BN61"/>
<keyword evidence="3" id="KW-0175">Coiled coil</keyword>
<sequence>MPKDMSAAHNSQSESPQRSTTDSERRRRNASAQAQFRARRANYISTLEETVTNLESVVLQLQESNRDSRNEIQEVRHENIRLRQAWRDREELWRAMWPRSSHGSELDAPMPPPLPQFMHATPSSTPVSATAPQYGVAQHVSPATSVYRSPDEPPPQYAQASSGYLDGTEDPQAEYAQYYGSVGAADPSQKASPHYAPSPTLLSPAMSHPASRYETKGNGMSGTGPLDPSGAPYAFPASRSASTTPPAISSYGSLASGGYSGYDNGGQERGLYDYRPQTQDDMVLHGGTADIPLAAPPVSQPARYRSTMGSQRHAENELPAPLAAVPPLALSDKTGSPHEGGSDDGGANIYPSASQRLRTRRGGDAVLGRHSRSPSPDSGAPLSGTLAVIKAQAFGALRRTRARSKKTDSAQVAIDVLESRGIGTDVGQPPTKRQRLSGEFRSNPHSSR</sequence>
<evidence type="ECO:0000313" key="7">
    <source>
        <dbReference type="Proteomes" id="UP000054007"/>
    </source>
</evidence>
<evidence type="ECO:0000256" key="2">
    <source>
        <dbReference type="ARBA" id="ARBA00023242"/>
    </source>
</evidence>
<dbReference type="CDD" id="cd14688">
    <property type="entry name" value="bZIP_YAP"/>
    <property type="match status" value="1"/>
</dbReference>
<dbReference type="OrthoDB" id="2285533at2759"/>
<evidence type="ECO:0000313" key="6">
    <source>
        <dbReference type="EMBL" id="KIY71614.1"/>
    </source>
</evidence>
<feature type="region of interest" description="Disordered" evidence="4">
    <location>
        <begin position="282"/>
        <end position="384"/>
    </location>
</feature>
<evidence type="ECO:0000259" key="5">
    <source>
        <dbReference type="PROSITE" id="PS00036"/>
    </source>
</evidence>
<evidence type="ECO:0000256" key="1">
    <source>
        <dbReference type="ARBA" id="ARBA00004123"/>
    </source>
</evidence>
<proteinExistence type="predicted"/>